<evidence type="ECO:0000256" key="4">
    <source>
        <dbReference type="ARBA" id="ARBA00023136"/>
    </source>
</evidence>
<evidence type="ECO:0000259" key="6">
    <source>
        <dbReference type="PROSITE" id="PS50850"/>
    </source>
</evidence>
<dbReference type="Proteomes" id="UP001327225">
    <property type="component" value="Chromosome"/>
</dbReference>
<dbReference type="EMBL" id="CP141059">
    <property type="protein sequence ID" value="WQQ26714.1"/>
    <property type="molecule type" value="Genomic_DNA"/>
</dbReference>
<feature type="transmembrane region" description="Helical" evidence="5">
    <location>
        <begin position="202"/>
        <end position="220"/>
    </location>
</feature>
<feature type="domain" description="Major facilitator superfamily (MFS) profile" evidence="6">
    <location>
        <begin position="1"/>
        <end position="249"/>
    </location>
</feature>
<feature type="transmembrane region" description="Helical" evidence="5">
    <location>
        <begin position="12"/>
        <end position="32"/>
    </location>
</feature>
<feature type="transmembrane region" description="Helical" evidence="5">
    <location>
        <begin position="158"/>
        <end position="178"/>
    </location>
</feature>
<sequence>MDQPVSRARRSCFAAFGIQGFGFASLITRLPTIKDRFDLSDYEVLAVLGTVAVLSGIGSVLAGYAAARWGSAVVLRLALAAASVCIALIAVPHSLGGLLVTTCSYGLCVGAVDATMNMQGVGIQDQYGRSIMVGFHGMWSLGAVVGGVYATISLELDWSLLPTLLAVSAVGLLLNGLLCRDLLAHDPIDGTTAAGGEGRPRVPWWPVLLLAIPTFVMWFLDSATSAWGGIYLTDGLSASESAAALAFTA</sequence>
<feature type="transmembrane region" description="Helical" evidence="5">
    <location>
        <begin position="130"/>
        <end position="152"/>
    </location>
</feature>
<dbReference type="RefSeq" id="WP_322937532.1">
    <property type="nucleotide sequence ID" value="NZ_CP141059.1"/>
</dbReference>
<evidence type="ECO:0000256" key="5">
    <source>
        <dbReference type="SAM" id="Phobius"/>
    </source>
</evidence>
<evidence type="ECO:0000256" key="1">
    <source>
        <dbReference type="ARBA" id="ARBA00004651"/>
    </source>
</evidence>
<evidence type="ECO:0000256" key="3">
    <source>
        <dbReference type="ARBA" id="ARBA00022989"/>
    </source>
</evidence>
<dbReference type="InterPro" id="IPR020846">
    <property type="entry name" value="MFS_dom"/>
</dbReference>
<dbReference type="PROSITE" id="PS50850">
    <property type="entry name" value="MFS"/>
    <property type="match status" value="1"/>
</dbReference>
<evidence type="ECO:0000313" key="7">
    <source>
        <dbReference type="EMBL" id="WQQ26714.1"/>
    </source>
</evidence>
<proteinExistence type="predicted"/>
<keyword evidence="4 5" id="KW-0472">Membrane</keyword>
<feature type="transmembrane region" description="Helical" evidence="5">
    <location>
        <begin position="44"/>
        <end position="66"/>
    </location>
</feature>
<name>A0ABZ0ZSE8_9ACTN</name>
<dbReference type="Gene3D" id="1.20.1250.20">
    <property type="entry name" value="MFS general substrate transporter like domains"/>
    <property type="match status" value="1"/>
</dbReference>
<dbReference type="SUPFAM" id="SSF103473">
    <property type="entry name" value="MFS general substrate transporter"/>
    <property type="match status" value="1"/>
</dbReference>
<dbReference type="InterPro" id="IPR036259">
    <property type="entry name" value="MFS_trans_sf"/>
</dbReference>
<gene>
    <name evidence="7" type="ORF">SHK19_00440</name>
</gene>
<dbReference type="PANTHER" id="PTHR23514">
    <property type="entry name" value="BYPASS OF STOP CODON PROTEIN 6"/>
    <property type="match status" value="1"/>
</dbReference>
<dbReference type="PANTHER" id="PTHR23514:SF13">
    <property type="entry name" value="INNER MEMBRANE PROTEIN YBJJ"/>
    <property type="match status" value="1"/>
</dbReference>
<dbReference type="InterPro" id="IPR051788">
    <property type="entry name" value="MFS_Transporter"/>
</dbReference>
<reference evidence="8" key="1">
    <citation type="submission" date="2023-12" db="EMBL/GenBank/DDBJ databases">
        <title>Novel species in genus Nocardioides.</title>
        <authorList>
            <person name="Zhou H."/>
        </authorList>
    </citation>
    <scope>NUCLEOTIDE SEQUENCE [LARGE SCALE GENOMIC DNA]</scope>
    <source>
        <strain evidence="8">HM61</strain>
    </source>
</reference>
<feature type="transmembrane region" description="Helical" evidence="5">
    <location>
        <begin position="97"/>
        <end position="118"/>
    </location>
</feature>
<evidence type="ECO:0000313" key="8">
    <source>
        <dbReference type="Proteomes" id="UP001327225"/>
    </source>
</evidence>
<feature type="transmembrane region" description="Helical" evidence="5">
    <location>
        <begin position="73"/>
        <end position="91"/>
    </location>
</feature>
<comment type="subcellular location">
    <subcellularLocation>
        <location evidence="1">Cell membrane</location>
        <topology evidence="1">Multi-pass membrane protein</topology>
    </subcellularLocation>
</comment>
<keyword evidence="2 5" id="KW-0812">Transmembrane</keyword>
<keyword evidence="8" id="KW-1185">Reference proteome</keyword>
<evidence type="ECO:0000256" key="2">
    <source>
        <dbReference type="ARBA" id="ARBA00022692"/>
    </source>
</evidence>
<protein>
    <recommendedName>
        <fullName evidence="6">Major facilitator superfamily (MFS) profile domain-containing protein</fullName>
    </recommendedName>
</protein>
<organism evidence="7 8">
    <name type="scientific">Nocardioides bizhenqiangii</name>
    <dbReference type="NCBI Taxonomy" id="3095076"/>
    <lineage>
        <taxon>Bacteria</taxon>
        <taxon>Bacillati</taxon>
        <taxon>Actinomycetota</taxon>
        <taxon>Actinomycetes</taxon>
        <taxon>Propionibacteriales</taxon>
        <taxon>Nocardioidaceae</taxon>
        <taxon>Nocardioides</taxon>
    </lineage>
</organism>
<accession>A0ABZ0ZSE8</accession>
<keyword evidence="3 5" id="KW-1133">Transmembrane helix</keyword>